<dbReference type="GO" id="GO:0005524">
    <property type="term" value="F:ATP binding"/>
    <property type="evidence" value="ECO:0007669"/>
    <property type="project" value="InterPro"/>
</dbReference>
<organism evidence="2">
    <name type="scientific">marine sediment metagenome</name>
    <dbReference type="NCBI Taxonomy" id="412755"/>
    <lineage>
        <taxon>unclassified sequences</taxon>
        <taxon>metagenomes</taxon>
        <taxon>ecological metagenomes</taxon>
    </lineage>
</organism>
<gene>
    <name evidence="2" type="ORF">S06H3_12686</name>
</gene>
<dbReference type="InterPro" id="IPR011761">
    <property type="entry name" value="ATP-grasp"/>
</dbReference>
<protein>
    <recommendedName>
        <fullName evidence="1">ATP-grasp domain-containing protein</fullName>
    </recommendedName>
</protein>
<dbReference type="GO" id="GO:0046872">
    <property type="term" value="F:metal ion binding"/>
    <property type="evidence" value="ECO:0007669"/>
    <property type="project" value="InterPro"/>
</dbReference>
<accession>X1LUL7</accession>
<dbReference type="AlphaFoldDB" id="X1LUL7"/>
<reference evidence="2" key="1">
    <citation type="journal article" date="2014" name="Front. Microbiol.">
        <title>High frequency of phylogenetically diverse reductive dehalogenase-homologous genes in deep subseafloor sedimentary metagenomes.</title>
        <authorList>
            <person name="Kawai M."/>
            <person name="Futagami T."/>
            <person name="Toyoda A."/>
            <person name="Takaki Y."/>
            <person name="Nishi S."/>
            <person name="Hori S."/>
            <person name="Arai W."/>
            <person name="Tsubouchi T."/>
            <person name="Morono Y."/>
            <person name="Uchiyama I."/>
            <person name="Ito T."/>
            <person name="Fujiyama A."/>
            <person name="Inagaki F."/>
            <person name="Takami H."/>
        </authorList>
    </citation>
    <scope>NUCLEOTIDE SEQUENCE</scope>
    <source>
        <strain evidence="2">Expedition CK06-06</strain>
    </source>
</reference>
<comment type="caution">
    <text evidence="2">The sequence shown here is derived from an EMBL/GenBank/DDBJ whole genome shotgun (WGS) entry which is preliminary data.</text>
</comment>
<sequence>MREMQKVDVFNYEKPVPVILGCYVNGLGLIRSFGELGIPTIGLDIIRDIGTYSKYTKGYICPNPSKKEFTEYLKDLGKKLKNKGVLFATYDHWLIPISKYQKDLSKYFIFPMSGWEVIKKSANKALLYKIAEKNDIPIPKTIFLKSISEIGLVKNEIAFPYVIKPFNPTCFMRTKIGKKVLFIQDKSDLEIWIKKI</sequence>
<feature type="non-terminal residue" evidence="2">
    <location>
        <position position="196"/>
    </location>
</feature>
<dbReference type="PROSITE" id="PS50975">
    <property type="entry name" value="ATP_GRASP"/>
    <property type="match status" value="1"/>
</dbReference>
<feature type="domain" description="ATP-grasp" evidence="1">
    <location>
        <begin position="128"/>
        <end position="165"/>
    </location>
</feature>
<name>X1LUL7_9ZZZZ</name>
<evidence type="ECO:0000259" key="1">
    <source>
        <dbReference type="PROSITE" id="PS50975"/>
    </source>
</evidence>
<proteinExistence type="predicted"/>
<evidence type="ECO:0000313" key="2">
    <source>
        <dbReference type="EMBL" id="GAI09481.1"/>
    </source>
</evidence>
<dbReference type="SUPFAM" id="SSF56059">
    <property type="entry name" value="Glutathione synthetase ATP-binding domain-like"/>
    <property type="match status" value="1"/>
</dbReference>
<dbReference type="EMBL" id="BARV01006200">
    <property type="protein sequence ID" value="GAI09481.1"/>
    <property type="molecule type" value="Genomic_DNA"/>
</dbReference>